<dbReference type="InterPro" id="IPR001451">
    <property type="entry name" value="Hexapep"/>
</dbReference>
<dbReference type="InterPro" id="IPR050484">
    <property type="entry name" value="Transf_Hexapept/Carb_Anhydrase"/>
</dbReference>
<dbReference type="InterPro" id="IPR011004">
    <property type="entry name" value="Trimer_LpxA-like_sf"/>
</dbReference>
<proteinExistence type="predicted"/>
<dbReference type="Gene3D" id="2.160.10.10">
    <property type="entry name" value="Hexapeptide repeat proteins"/>
    <property type="match status" value="1"/>
</dbReference>
<dbReference type="CDD" id="cd04645">
    <property type="entry name" value="LbH_gamma_CA_like"/>
    <property type="match status" value="1"/>
</dbReference>
<reference evidence="2" key="1">
    <citation type="submission" date="2020-05" db="EMBL/GenBank/DDBJ databases">
        <authorList>
            <person name="Chiriac C."/>
            <person name="Salcher M."/>
            <person name="Ghai R."/>
            <person name="Kavagutti S V."/>
        </authorList>
    </citation>
    <scope>NUCLEOTIDE SEQUENCE</scope>
</reference>
<evidence type="ECO:0000313" key="1">
    <source>
        <dbReference type="EMBL" id="CAB4815780.1"/>
    </source>
</evidence>
<dbReference type="SUPFAM" id="SSF51161">
    <property type="entry name" value="Trimeric LpxA-like enzymes"/>
    <property type="match status" value="1"/>
</dbReference>
<sequence length="182" mass="18947">MRQIVYGLPVAIYALGSLVPRIHPDAYVHPDATVIGDVSIGAGSSVWPSAVIRGDDGAVIIGERTSVQDGCVLHTTHNFPTVVGNGVVLGHLVHLEGCIIEDSCLIGVGAIVLHRVRVGTGAVVAANAVLLNDMSVPPGALAVGAPATIKEGGKSRIAMIEMGAASYVERSQRFKNELRRLD</sequence>
<accession>A0A6J7P0E9</accession>
<dbReference type="AlphaFoldDB" id="A0A6J7P0E9"/>
<dbReference type="EMBL" id="CAFAAJ010000142">
    <property type="protein sequence ID" value="CAB4815780.1"/>
    <property type="molecule type" value="Genomic_DNA"/>
</dbReference>
<evidence type="ECO:0000313" key="2">
    <source>
        <dbReference type="EMBL" id="CAB4997955.1"/>
    </source>
</evidence>
<dbReference type="PANTHER" id="PTHR13061:SF29">
    <property type="entry name" value="GAMMA CARBONIC ANHYDRASE-LIKE 1, MITOCHONDRIAL-RELATED"/>
    <property type="match status" value="1"/>
</dbReference>
<dbReference type="PANTHER" id="PTHR13061">
    <property type="entry name" value="DYNACTIN SUBUNIT P25"/>
    <property type="match status" value="1"/>
</dbReference>
<dbReference type="Pfam" id="PF00132">
    <property type="entry name" value="Hexapep"/>
    <property type="match status" value="2"/>
</dbReference>
<name>A0A6J7P0E9_9ZZZZ</name>
<organism evidence="2">
    <name type="scientific">freshwater metagenome</name>
    <dbReference type="NCBI Taxonomy" id="449393"/>
    <lineage>
        <taxon>unclassified sequences</taxon>
        <taxon>metagenomes</taxon>
        <taxon>ecological metagenomes</taxon>
    </lineage>
</organism>
<protein>
    <submittedName>
        <fullName evidence="2">Unannotated protein</fullName>
    </submittedName>
</protein>
<dbReference type="InterPro" id="IPR047324">
    <property type="entry name" value="LbH_gamma_CA-like"/>
</dbReference>
<dbReference type="EMBL" id="CAFBON010000171">
    <property type="protein sequence ID" value="CAB4997955.1"/>
    <property type="molecule type" value="Genomic_DNA"/>
</dbReference>
<gene>
    <name evidence="1" type="ORF">UFOPK3001_01880</name>
    <name evidence="2" type="ORF">UFOPK3954_01571</name>
</gene>